<dbReference type="InterPro" id="IPR002182">
    <property type="entry name" value="NB-ARC"/>
</dbReference>
<keyword evidence="3" id="KW-0611">Plant defense</keyword>
<dbReference type="EMBL" id="CM003530">
    <property type="protein sequence ID" value="RCV17947.1"/>
    <property type="molecule type" value="Genomic_DNA"/>
</dbReference>
<keyword evidence="1" id="KW-0433">Leucine-rich repeat</keyword>
<dbReference type="InterPro" id="IPR036388">
    <property type="entry name" value="WH-like_DNA-bd_sf"/>
</dbReference>
<dbReference type="InterPro" id="IPR056789">
    <property type="entry name" value="LRR_R13L1-DRL21"/>
</dbReference>
<dbReference type="InterPro" id="IPR027417">
    <property type="entry name" value="P-loop_NTPase"/>
</dbReference>
<reference evidence="7" key="1">
    <citation type="journal article" date="2012" name="Nat. Biotechnol.">
        <title>Reference genome sequence of the model plant Setaria.</title>
        <authorList>
            <person name="Bennetzen J.L."/>
            <person name="Schmutz J."/>
            <person name="Wang H."/>
            <person name="Percifield R."/>
            <person name="Hawkins J."/>
            <person name="Pontaroli A.C."/>
            <person name="Estep M."/>
            <person name="Feng L."/>
            <person name="Vaughn J.N."/>
            <person name="Grimwood J."/>
            <person name="Jenkins J."/>
            <person name="Barry K."/>
            <person name="Lindquist E."/>
            <person name="Hellsten U."/>
            <person name="Deshpande S."/>
            <person name="Wang X."/>
            <person name="Wu X."/>
            <person name="Mitros T."/>
            <person name="Triplett J."/>
            <person name="Yang X."/>
            <person name="Ye C.Y."/>
            <person name="Mauro-Herrera M."/>
            <person name="Wang L."/>
            <person name="Li P."/>
            <person name="Sharma M."/>
            <person name="Sharma R."/>
            <person name="Ronald P.C."/>
            <person name="Panaud O."/>
            <person name="Kellogg E.A."/>
            <person name="Brutnell T.P."/>
            <person name="Doust A.N."/>
            <person name="Tuskan G.A."/>
            <person name="Rokhsar D."/>
            <person name="Devos K.M."/>
        </authorList>
    </citation>
    <scope>NUCLEOTIDE SEQUENCE [LARGE SCALE GENOMIC DNA]</scope>
    <source>
        <strain evidence="7">Yugu1</strain>
    </source>
</reference>
<evidence type="ECO:0000259" key="6">
    <source>
        <dbReference type="Pfam" id="PF25019"/>
    </source>
</evidence>
<dbReference type="Gene3D" id="3.80.10.10">
    <property type="entry name" value="Ribonuclease Inhibitor"/>
    <property type="match status" value="3"/>
</dbReference>
<gene>
    <name evidence="7" type="ORF">SETIT_3G261500v2</name>
</gene>
<feature type="non-terminal residue" evidence="7">
    <location>
        <position position="1"/>
    </location>
</feature>
<dbReference type="PANTHER" id="PTHR36766:SF55">
    <property type="entry name" value="OS11G0492900 PROTEIN"/>
    <property type="match status" value="1"/>
</dbReference>
<dbReference type="Pfam" id="PF23559">
    <property type="entry name" value="WHD_DRP"/>
    <property type="match status" value="1"/>
</dbReference>
<dbReference type="SUPFAM" id="SSF52540">
    <property type="entry name" value="P-loop containing nucleoside triphosphate hydrolases"/>
    <property type="match status" value="1"/>
</dbReference>
<evidence type="ECO:0000313" key="7">
    <source>
        <dbReference type="EMBL" id="RCV17947.1"/>
    </source>
</evidence>
<dbReference type="AlphaFoldDB" id="A0A368QIZ5"/>
<dbReference type="Pfam" id="PF25019">
    <property type="entry name" value="LRR_R13L1-DRL21"/>
    <property type="match status" value="1"/>
</dbReference>
<dbReference type="PANTHER" id="PTHR36766">
    <property type="entry name" value="PLANT BROAD-SPECTRUM MILDEW RESISTANCE PROTEIN RPW8"/>
    <property type="match status" value="1"/>
</dbReference>
<dbReference type="InterPro" id="IPR058922">
    <property type="entry name" value="WHD_DRP"/>
</dbReference>
<evidence type="ECO:0000259" key="5">
    <source>
        <dbReference type="Pfam" id="PF23559"/>
    </source>
</evidence>
<sequence>VGAESEKLSIFCIVGIGGLGKITLAQLIFNDDEVKKGFQKHLWVCVSEKFRVPDIVKKVIDSAIAYDCGLKNHNMELLQQRLREELSRKRILFGSCGVGSAIIVTTRDLEVASIMGTVEPFFLEPLSEQDSWTLFTRRAFGMSQLESSDLIRIGNKIACKCQGVPLALKSIGGLMGTKLEIMFCFFCAVFPKDYDINKLEVIHLWIANGFIPSERTSDLEAKGHAIFSQLVWRSFFQDVKSWENYGYHDVVTFKIHDLMHDLAVDISGNEKDIHHLAYPHPHKIDLGVQHCRIIRSMFSLCKNLVTSDPHPNFTISTLRVLGLHIHQSKAFSFELAFMKHLRYLDLSFSRIKAIPEATSALYNLQVLMLNGCSNLIQLPEGMKYIVNLRHVYLDKCSSLMCMPAGLGQLSSLQTLTMYIEIRNLKPCGKLQIYGLMRLTNPLEAREADLETKTNIEQLKFCWGTRTSRHTQVRMSKDLHVDVSKEVFEALKPHSNLKVLEINQYLGTQFPRWMTNNMTLHKLVELTLIGCANCTSIPSVWELPCLEVLQLELMGNLAYLCSSLIWLCKLVEEECSHSLQIFPKLKLLALEKKELLERVKIVDCPKLTALPKVPVLKSLIVKGNKALLHRAAGLTTFIIPFSCCNEESHDTSENKKFTGLSPAPLSESLDISDCPNLVSFPTCFACLKVLIIWGSSKLESIPAKLDCHNTLKSMNDMQCLSNLRSLELADCASLPSLPEGMHDLVALTFVDISDCPAMDALPEGLLQRLPSLESFTVLNCPALVRKCKPGGDYWDRVRDIPELEVTDEASVQQHSAWQHAARALVSACSNAWYKILFCGQQLDNLLS</sequence>
<feature type="domain" description="R13L1/DRL21-like LRR repeat region" evidence="6">
    <location>
        <begin position="420"/>
        <end position="552"/>
    </location>
</feature>
<dbReference type="Gene3D" id="3.40.50.300">
    <property type="entry name" value="P-loop containing nucleotide triphosphate hydrolases"/>
    <property type="match status" value="1"/>
</dbReference>
<evidence type="ECO:0000256" key="2">
    <source>
        <dbReference type="ARBA" id="ARBA00022737"/>
    </source>
</evidence>
<dbReference type="InterPro" id="IPR032675">
    <property type="entry name" value="LRR_dom_sf"/>
</dbReference>
<dbReference type="Pfam" id="PF00931">
    <property type="entry name" value="NB-ARC"/>
    <property type="match status" value="1"/>
</dbReference>
<proteinExistence type="predicted"/>
<organism evidence="7">
    <name type="scientific">Setaria italica</name>
    <name type="common">Foxtail millet</name>
    <name type="synonym">Panicum italicum</name>
    <dbReference type="NCBI Taxonomy" id="4555"/>
    <lineage>
        <taxon>Eukaryota</taxon>
        <taxon>Viridiplantae</taxon>
        <taxon>Streptophyta</taxon>
        <taxon>Embryophyta</taxon>
        <taxon>Tracheophyta</taxon>
        <taxon>Spermatophyta</taxon>
        <taxon>Magnoliopsida</taxon>
        <taxon>Liliopsida</taxon>
        <taxon>Poales</taxon>
        <taxon>Poaceae</taxon>
        <taxon>PACMAD clade</taxon>
        <taxon>Panicoideae</taxon>
        <taxon>Panicodae</taxon>
        <taxon>Paniceae</taxon>
        <taxon>Cenchrinae</taxon>
        <taxon>Setaria</taxon>
    </lineage>
</organism>
<keyword evidence="2" id="KW-0677">Repeat</keyword>
<dbReference type="Gene3D" id="1.10.10.10">
    <property type="entry name" value="Winged helix-like DNA-binding domain superfamily/Winged helix DNA-binding domain"/>
    <property type="match status" value="1"/>
</dbReference>
<dbReference type="PRINTS" id="PR00364">
    <property type="entry name" value="DISEASERSIST"/>
</dbReference>
<feature type="domain" description="Disease resistance protein winged helix" evidence="5">
    <location>
        <begin position="189"/>
        <end position="263"/>
    </location>
</feature>
<protein>
    <recommendedName>
        <fullName evidence="8">NB-ARC domain-containing protein</fullName>
    </recommendedName>
</protein>
<dbReference type="GO" id="GO:0043531">
    <property type="term" value="F:ADP binding"/>
    <property type="evidence" value="ECO:0007669"/>
    <property type="project" value="InterPro"/>
</dbReference>
<reference evidence="7" key="2">
    <citation type="submission" date="2015-07" db="EMBL/GenBank/DDBJ databases">
        <authorList>
            <person name="Noorani M."/>
        </authorList>
    </citation>
    <scope>NUCLEOTIDE SEQUENCE</scope>
    <source>
        <strain evidence="7">Yugu1</strain>
    </source>
</reference>
<name>A0A368QIZ5_SETIT</name>
<dbReference type="GO" id="GO:0006952">
    <property type="term" value="P:defense response"/>
    <property type="evidence" value="ECO:0007669"/>
    <property type="project" value="UniProtKB-KW"/>
</dbReference>
<evidence type="ECO:0000256" key="1">
    <source>
        <dbReference type="ARBA" id="ARBA00022614"/>
    </source>
</evidence>
<evidence type="ECO:0000256" key="3">
    <source>
        <dbReference type="ARBA" id="ARBA00022821"/>
    </source>
</evidence>
<dbReference type="OrthoDB" id="600820at2759"/>
<dbReference type="SUPFAM" id="SSF52058">
    <property type="entry name" value="L domain-like"/>
    <property type="match status" value="1"/>
</dbReference>
<accession>A0A368QIZ5</accession>
<feature type="domain" description="NB-ARC" evidence="4">
    <location>
        <begin position="5"/>
        <end position="93"/>
    </location>
</feature>
<dbReference type="InterPro" id="IPR042197">
    <property type="entry name" value="Apaf_helical"/>
</dbReference>
<evidence type="ECO:0000259" key="4">
    <source>
        <dbReference type="Pfam" id="PF00931"/>
    </source>
</evidence>
<evidence type="ECO:0008006" key="8">
    <source>
        <dbReference type="Google" id="ProtNLM"/>
    </source>
</evidence>
<dbReference type="Gene3D" id="1.10.8.430">
    <property type="entry name" value="Helical domain of apoptotic protease-activating factors"/>
    <property type="match status" value="1"/>
</dbReference>